<protein>
    <submittedName>
        <fullName evidence="2">Uncharacterized protein LOC142178076</fullName>
    </submittedName>
</protein>
<evidence type="ECO:0000313" key="1">
    <source>
        <dbReference type="Proteomes" id="UP000790787"/>
    </source>
</evidence>
<sequence length="165" mass="18806">MPKRGPKLNHLAYADDTVFFCGGKGRSIKLVMKQVRLQEKSSGQQVNQEKSFFCTASNTSISRIDRMIYNSSFKHKQFPFTYIGVPLYVGRKKLEFFNDLLTKITKRINGWLNKLLSCGGKVTLIKHVLQAIPSYTLAAMDPPKGTFKLIEMHFASFFWGSSNEK</sequence>
<dbReference type="RefSeq" id="XP_075103503.1">
    <property type="nucleotide sequence ID" value="XM_075247402.1"/>
</dbReference>
<organism evidence="1 2">
    <name type="scientific">Nicotiana tabacum</name>
    <name type="common">Common tobacco</name>
    <dbReference type="NCBI Taxonomy" id="4097"/>
    <lineage>
        <taxon>Eukaryota</taxon>
        <taxon>Viridiplantae</taxon>
        <taxon>Streptophyta</taxon>
        <taxon>Embryophyta</taxon>
        <taxon>Tracheophyta</taxon>
        <taxon>Spermatophyta</taxon>
        <taxon>Magnoliopsida</taxon>
        <taxon>eudicotyledons</taxon>
        <taxon>Gunneridae</taxon>
        <taxon>Pentapetalae</taxon>
        <taxon>asterids</taxon>
        <taxon>lamiids</taxon>
        <taxon>Solanales</taxon>
        <taxon>Solanaceae</taxon>
        <taxon>Nicotianoideae</taxon>
        <taxon>Nicotianeae</taxon>
        <taxon>Nicotiana</taxon>
    </lineage>
</organism>
<reference evidence="1" key="1">
    <citation type="journal article" date="2014" name="Nat. Commun.">
        <title>The tobacco genome sequence and its comparison with those of tomato and potato.</title>
        <authorList>
            <person name="Sierro N."/>
            <person name="Battey J.N."/>
            <person name="Ouadi S."/>
            <person name="Bakaher N."/>
            <person name="Bovet L."/>
            <person name="Willig A."/>
            <person name="Goepfert S."/>
            <person name="Peitsch M.C."/>
            <person name="Ivanov N.V."/>
        </authorList>
    </citation>
    <scope>NUCLEOTIDE SEQUENCE [LARGE SCALE GENOMIC DNA]</scope>
</reference>
<accession>A0AC58U1Z0</accession>
<keyword evidence="1" id="KW-1185">Reference proteome</keyword>
<proteinExistence type="predicted"/>
<name>A0AC58U1Z0_TOBAC</name>
<evidence type="ECO:0000313" key="2">
    <source>
        <dbReference type="RefSeq" id="XP_075103503.1"/>
    </source>
</evidence>
<gene>
    <name evidence="2" type="primary">LOC142178076</name>
</gene>
<dbReference type="Proteomes" id="UP000790787">
    <property type="component" value="Chromosome 24"/>
</dbReference>
<reference evidence="2" key="2">
    <citation type="submission" date="2025-08" db="UniProtKB">
        <authorList>
            <consortium name="RefSeq"/>
        </authorList>
    </citation>
    <scope>IDENTIFICATION</scope>
    <source>
        <tissue evidence="2">Leaf</tissue>
    </source>
</reference>